<accession>A0A1Y5PYH1</accession>
<sequence length="93" mass="10801">MGESASGPYWPVFLEWRVRDWPEGVFLLPDNDLIEELIEQSISIFDAGKLPSVFRDVDENDFGEVDHAIEQRSSYDGDWDDEEEEEDDISVNF</sequence>
<name>A0A1Y5PYH1_9SPHN</name>
<dbReference type="KEGG" id="sphu:SPPYR_1164"/>
<protein>
    <submittedName>
        <fullName evidence="2">Uncharacterized protein</fullName>
    </submittedName>
</protein>
<dbReference type="EMBL" id="LT598653">
    <property type="protein sequence ID" value="SBV32284.1"/>
    <property type="molecule type" value="Genomic_DNA"/>
</dbReference>
<proteinExistence type="predicted"/>
<feature type="region of interest" description="Disordered" evidence="1">
    <location>
        <begin position="68"/>
        <end position="93"/>
    </location>
</feature>
<feature type="compositionally biased region" description="Acidic residues" evidence="1">
    <location>
        <begin position="77"/>
        <end position="93"/>
    </location>
</feature>
<organism evidence="2">
    <name type="scientific">uncultured Sphingopyxis sp</name>
    <dbReference type="NCBI Taxonomy" id="310581"/>
    <lineage>
        <taxon>Bacteria</taxon>
        <taxon>Pseudomonadati</taxon>
        <taxon>Pseudomonadota</taxon>
        <taxon>Alphaproteobacteria</taxon>
        <taxon>Sphingomonadales</taxon>
        <taxon>Sphingomonadaceae</taxon>
        <taxon>Sphingopyxis</taxon>
        <taxon>environmental samples</taxon>
    </lineage>
</organism>
<gene>
    <name evidence="2" type="ORF">SPPYR_1164</name>
</gene>
<dbReference type="AlphaFoldDB" id="A0A1Y5PYH1"/>
<evidence type="ECO:0000313" key="2">
    <source>
        <dbReference type="EMBL" id="SBV32284.1"/>
    </source>
</evidence>
<evidence type="ECO:0000256" key="1">
    <source>
        <dbReference type="SAM" id="MobiDB-lite"/>
    </source>
</evidence>
<reference evidence="2" key="1">
    <citation type="submission" date="2016-03" db="EMBL/GenBank/DDBJ databases">
        <authorList>
            <person name="Ploux O."/>
        </authorList>
    </citation>
    <scope>NUCLEOTIDE SEQUENCE</scope>
    <source>
        <strain evidence="2">UC10</strain>
    </source>
</reference>